<evidence type="ECO:0000259" key="6">
    <source>
        <dbReference type="PROSITE" id="PS50287"/>
    </source>
</evidence>
<gene>
    <name evidence="7" type="ORF">TSOC_009616</name>
</gene>
<feature type="region of interest" description="Disordered" evidence="4">
    <location>
        <begin position="140"/>
        <end position="181"/>
    </location>
</feature>
<evidence type="ECO:0000313" key="8">
    <source>
        <dbReference type="Proteomes" id="UP000236333"/>
    </source>
</evidence>
<keyword evidence="7" id="KW-0240">DNA-directed RNA polymerase</keyword>
<comment type="caution">
    <text evidence="7">The sequence shown here is derived from an EMBL/GenBank/DDBJ whole genome shotgun (WGS) entry which is preliminary data.</text>
</comment>
<reference evidence="7 8" key="1">
    <citation type="journal article" date="2017" name="Mol. Biol. Evol.">
        <title>The 4-celled Tetrabaena socialis nuclear genome reveals the essential components for genetic control of cell number at the origin of multicellularity in the volvocine lineage.</title>
        <authorList>
            <person name="Featherston J."/>
            <person name="Arakaki Y."/>
            <person name="Hanschen E.R."/>
            <person name="Ferris P.J."/>
            <person name="Michod R.E."/>
            <person name="Olson B.J.S.C."/>
            <person name="Nozaki H."/>
            <person name="Durand P.M."/>
        </authorList>
    </citation>
    <scope>NUCLEOTIDE SEQUENCE [LARGE SCALE GENOMIC DNA]</scope>
    <source>
        <strain evidence="7 8">NIES-571</strain>
    </source>
</reference>
<dbReference type="GO" id="GO:0016020">
    <property type="term" value="C:membrane"/>
    <property type="evidence" value="ECO:0007669"/>
    <property type="project" value="InterPro"/>
</dbReference>
<sequence length="1084" mass="111154">MADSILGAACSNRRQQPRANWALVALILTLGARRSLSADPTDSGTQQHLSPYDRADDGWEQRSGVGIYGGGGGMYGSGGGMYRGGGGMYGSGGGMYGGGGGMYGGVYGEPGALALPPPELPASADSAAPLPPLKLPAWADSGPPEYDTAWPPQNGAKPLTEPPTRGAGGMAPPAQALPPQPPAECASFFAAAARAVALPGKAGKRASTLLRASRTDEPHGRVWLDPSGPIVGRTGVVRVSHCGYAGSVSADGSRFSLVDAGGVQWTGGKASDPIDPTVRSMRAAAVCAKLGFRQGRYKKGSKRYGLGSGLVFLADPICREEVEQDLEDGDELPSGICLPRWNLRWNRTAAYDINGHAADLSVDCYDDAAELLPPPPPHGLLPPGAPPDGTLRLMSYTPGLNPDEILSNWGVWAPSERDKRNGSAGYVQVALSGVWGAICADGWDDADADVACRQLGFSAGLDASGRSPFLFPVEQGLSRWRVVHMTRVECPMVPPPPQPPSPSSPLPSPPKRRRSPGADLSSCPHSTSDAASCHYRDQAAIRCFRTRADAAAAAAPPPPPLAPPAPPLSYNSSSAVLCIELLYDSLHLAHGMALLPHDACARSAAALTPLLYLGPLGLAPPGFECAGYGSWSFSMCGTVADAWVAAAWVGQLRGFDARGLIDVLVEQVGLAFPGDTRELDYDYGSVGGTNTDVMVTLYGPGLAWPAALAGLKPITEASLGGGALADARVRAVLLSPPPQAPDWSSGELAAEPPEGDGAARAPPGAPPPLPPRPFPMPRYSPPLPHRPSPTPPYSPPLRPRAFSTQRYSPPHPSPVPPAPRYSPPHPSPVPPAPRYSPPLPPRPSPTPRYLPPLPPRAPAAPRYSPLPPPEAPAAPRYSPPLPPRGPPAPLYSPPPIVGCYNSSRLLAASAPPFELRLVGNTSASSPSMTLGGCAAAVRQSYGAAADVVHYIGLAGYVLAVGRPGGGSSSTGSSTAVVAAGAPVGGGPAAPPPRPPPPQPVPQLVMLCYGLVGGSADGTGGAGSSGVGGGGVLGPGAAGAALPLSACRLLPCAVPPAFRAAWWPWCGGSSRSVVALYSLRAFPAA</sequence>
<feature type="compositionally biased region" description="Pro residues" evidence="4">
    <location>
        <begin position="492"/>
        <end position="509"/>
    </location>
</feature>
<keyword evidence="7" id="KW-0804">Transcription</keyword>
<dbReference type="SMART" id="SM00202">
    <property type="entry name" value="SR"/>
    <property type="match status" value="1"/>
</dbReference>
<dbReference type="Gene3D" id="3.10.250.10">
    <property type="entry name" value="SRCR-like domain"/>
    <property type="match status" value="1"/>
</dbReference>
<organism evidence="7 8">
    <name type="scientific">Tetrabaena socialis</name>
    <dbReference type="NCBI Taxonomy" id="47790"/>
    <lineage>
        <taxon>Eukaryota</taxon>
        <taxon>Viridiplantae</taxon>
        <taxon>Chlorophyta</taxon>
        <taxon>core chlorophytes</taxon>
        <taxon>Chlorophyceae</taxon>
        <taxon>CS clade</taxon>
        <taxon>Chlamydomonadales</taxon>
        <taxon>Tetrabaenaceae</taxon>
        <taxon>Tetrabaena</taxon>
    </lineage>
</organism>
<dbReference type="OrthoDB" id="10691506at2759"/>
<dbReference type="Proteomes" id="UP000236333">
    <property type="component" value="Unassembled WGS sequence"/>
</dbReference>
<dbReference type="GO" id="GO:0000428">
    <property type="term" value="C:DNA-directed RNA polymerase complex"/>
    <property type="evidence" value="ECO:0007669"/>
    <property type="project" value="UniProtKB-KW"/>
</dbReference>
<name>A0A2J7ZVF4_9CHLO</name>
<keyword evidence="1 5" id="KW-0732">Signal</keyword>
<evidence type="ECO:0000256" key="2">
    <source>
        <dbReference type="ARBA" id="ARBA00022737"/>
    </source>
</evidence>
<dbReference type="Pfam" id="PF00530">
    <property type="entry name" value="SRCR"/>
    <property type="match status" value="1"/>
</dbReference>
<feature type="compositionally biased region" description="Polar residues" evidence="4">
    <location>
        <begin position="38"/>
        <end position="49"/>
    </location>
</feature>
<evidence type="ECO:0000256" key="1">
    <source>
        <dbReference type="ARBA" id="ARBA00022729"/>
    </source>
</evidence>
<dbReference type="InterPro" id="IPR036772">
    <property type="entry name" value="SRCR-like_dom_sf"/>
</dbReference>
<dbReference type="PROSITE" id="PS50287">
    <property type="entry name" value="SRCR_2"/>
    <property type="match status" value="1"/>
</dbReference>
<accession>A0A2J7ZVF4</accession>
<evidence type="ECO:0000256" key="5">
    <source>
        <dbReference type="SAM" id="SignalP"/>
    </source>
</evidence>
<dbReference type="PANTHER" id="PTHR19331">
    <property type="entry name" value="SCAVENGER RECEPTOR DOMAIN-CONTAINING"/>
    <property type="match status" value="1"/>
</dbReference>
<dbReference type="AlphaFoldDB" id="A0A2J7ZVF4"/>
<keyword evidence="2" id="KW-0677">Repeat</keyword>
<dbReference type="SUPFAM" id="SSF56487">
    <property type="entry name" value="SRCR-like"/>
    <property type="match status" value="1"/>
</dbReference>
<feature type="region of interest" description="Disordered" evidence="4">
    <location>
        <begin position="491"/>
        <end position="530"/>
    </location>
</feature>
<feature type="region of interest" description="Disordered" evidence="4">
    <location>
        <begin position="735"/>
        <end position="886"/>
    </location>
</feature>
<evidence type="ECO:0000256" key="3">
    <source>
        <dbReference type="ARBA" id="ARBA00023157"/>
    </source>
</evidence>
<feature type="region of interest" description="Disordered" evidence="4">
    <location>
        <begin position="36"/>
        <end position="57"/>
    </location>
</feature>
<feature type="compositionally biased region" description="Pro residues" evidence="4">
    <location>
        <begin position="763"/>
        <end position="798"/>
    </location>
</feature>
<proteinExistence type="predicted"/>
<feature type="signal peptide" evidence="5">
    <location>
        <begin position="1"/>
        <end position="37"/>
    </location>
</feature>
<dbReference type="EMBL" id="PGGS01000409">
    <property type="protein sequence ID" value="PNH04239.1"/>
    <property type="molecule type" value="Genomic_DNA"/>
</dbReference>
<dbReference type="PANTHER" id="PTHR19331:SF487">
    <property type="entry name" value="SOLUBLE SCAVENGER RECEPTOR CYSTEINE-RICH DOMAIN-CONTAINING PROTEIN SSC5D"/>
    <property type="match status" value="1"/>
</dbReference>
<keyword evidence="3" id="KW-1015">Disulfide bond</keyword>
<feature type="compositionally biased region" description="Pro residues" evidence="4">
    <location>
        <begin position="809"/>
        <end position="886"/>
    </location>
</feature>
<protein>
    <submittedName>
        <fullName evidence="7">DNA-directed RNA polymerase II subunit RPB1</fullName>
    </submittedName>
</protein>
<feature type="chain" id="PRO_5014423171" evidence="5">
    <location>
        <begin position="38"/>
        <end position="1084"/>
    </location>
</feature>
<evidence type="ECO:0000313" key="7">
    <source>
        <dbReference type="EMBL" id="PNH04239.1"/>
    </source>
</evidence>
<keyword evidence="8" id="KW-1185">Reference proteome</keyword>
<feature type="compositionally biased region" description="Low complexity" evidence="4">
    <location>
        <begin position="747"/>
        <end position="762"/>
    </location>
</feature>
<feature type="domain" description="SRCR" evidence="6">
    <location>
        <begin position="391"/>
        <end position="544"/>
    </location>
</feature>
<evidence type="ECO:0000256" key="4">
    <source>
        <dbReference type="SAM" id="MobiDB-lite"/>
    </source>
</evidence>
<dbReference type="InterPro" id="IPR001190">
    <property type="entry name" value="SRCR"/>
</dbReference>